<feature type="transmembrane region" description="Helical" evidence="2">
    <location>
        <begin position="34"/>
        <end position="51"/>
    </location>
</feature>
<name>A0ABR4CUK9_9HELO</name>
<dbReference type="EMBL" id="JAZHXI010000003">
    <property type="protein sequence ID" value="KAL2073146.1"/>
    <property type="molecule type" value="Genomic_DNA"/>
</dbReference>
<feature type="compositionally biased region" description="Polar residues" evidence="1">
    <location>
        <begin position="175"/>
        <end position="199"/>
    </location>
</feature>
<sequence length="199" mass="21656">MPEPPKWKVNGKVALLPSPPIFSNLIKPCSSQSLTAPLAAFTMATLLFVYTRTSIQAAKRNAQRHREADGGQINWHNESLRRHGKLDVPGEGNTVGELVGELRGEGKEGEKGVEGGKGSLSGEVVGETLEEKRVRERRRGGGLVCVNIHPKIADMHLRKKTPASEKRPYGKNPTGARQANIASCQRSEAASHWKSSVSY</sequence>
<accession>A0ABR4CUK9</accession>
<keyword evidence="2" id="KW-0472">Membrane</keyword>
<gene>
    <name evidence="3" type="ORF">VTL71DRAFT_10470</name>
</gene>
<evidence type="ECO:0000313" key="4">
    <source>
        <dbReference type="Proteomes" id="UP001595075"/>
    </source>
</evidence>
<organism evidence="3 4">
    <name type="scientific">Oculimacula yallundae</name>
    <dbReference type="NCBI Taxonomy" id="86028"/>
    <lineage>
        <taxon>Eukaryota</taxon>
        <taxon>Fungi</taxon>
        <taxon>Dikarya</taxon>
        <taxon>Ascomycota</taxon>
        <taxon>Pezizomycotina</taxon>
        <taxon>Leotiomycetes</taxon>
        <taxon>Helotiales</taxon>
        <taxon>Ploettnerulaceae</taxon>
        <taxon>Oculimacula</taxon>
    </lineage>
</organism>
<feature type="compositionally biased region" description="Basic and acidic residues" evidence="1">
    <location>
        <begin position="157"/>
        <end position="168"/>
    </location>
</feature>
<feature type="region of interest" description="Disordered" evidence="1">
    <location>
        <begin position="101"/>
        <end position="124"/>
    </location>
</feature>
<evidence type="ECO:0000256" key="2">
    <source>
        <dbReference type="SAM" id="Phobius"/>
    </source>
</evidence>
<reference evidence="3 4" key="1">
    <citation type="journal article" date="2024" name="Commun. Biol.">
        <title>Comparative genomic analysis of thermophilic fungi reveals convergent evolutionary adaptations and gene losses.</title>
        <authorList>
            <person name="Steindorff A.S."/>
            <person name="Aguilar-Pontes M.V."/>
            <person name="Robinson A.J."/>
            <person name="Andreopoulos B."/>
            <person name="LaButti K."/>
            <person name="Kuo A."/>
            <person name="Mondo S."/>
            <person name="Riley R."/>
            <person name="Otillar R."/>
            <person name="Haridas S."/>
            <person name="Lipzen A."/>
            <person name="Grimwood J."/>
            <person name="Schmutz J."/>
            <person name="Clum A."/>
            <person name="Reid I.D."/>
            <person name="Moisan M.C."/>
            <person name="Butler G."/>
            <person name="Nguyen T.T.M."/>
            <person name="Dewar K."/>
            <person name="Conant G."/>
            <person name="Drula E."/>
            <person name="Henrissat B."/>
            <person name="Hansel C."/>
            <person name="Singer S."/>
            <person name="Hutchinson M.I."/>
            <person name="de Vries R.P."/>
            <person name="Natvig D.O."/>
            <person name="Powell A.J."/>
            <person name="Tsang A."/>
            <person name="Grigoriev I.V."/>
        </authorList>
    </citation>
    <scope>NUCLEOTIDE SEQUENCE [LARGE SCALE GENOMIC DNA]</scope>
    <source>
        <strain evidence="3 4">CBS 494.80</strain>
    </source>
</reference>
<dbReference type="Proteomes" id="UP001595075">
    <property type="component" value="Unassembled WGS sequence"/>
</dbReference>
<keyword evidence="2" id="KW-1133">Transmembrane helix</keyword>
<proteinExistence type="predicted"/>
<feature type="compositionally biased region" description="Basic and acidic residues" evidence="1">
    <location>
        <begin position="101"/>
        <end position="114"/>
    </location>
</feature>
<protein>
    <submittedName>
        <fullName evidence="3">Uncharacterized protein</fullName>
    </submittedName>
</protein>
<evidence type="ECO:0000256" key="1">
    <source>
        <dbReference type="SAM" id="MobiDB-lite"/>
    </source>
</evidence>
<keyword evidence="4" id="KW-1185">Reference proteome</keyword>
<keyword evidence="2" id="KW-0812">Transmembrane</keyword>
<comment type="caution">
    <text evidence="3">The sequence shown here is derived from an EMBL/GenBank/DDBJ whole genome shotgun (WGS) entry which is preliminary data.</text>
</comment>
<feature type="region of interest" description="Disordered" evidence="1">
    <location>
        <begin position="157"/>
        <end position="199"/>
    </location>
</feature>
<evidence type="ECO:0000313" key="3">
    <source>
        <dbReference type="EMBL" id="KAL2073146.1"/>
    </source>
</evidence>